<dbReference type="Proteomes" id="UP001201549">
    <property type="component" value="Unassembled WGS sequence"/>
</dbReference>
<evidence type="ECO:0000256" key="4">
    <source>
        <dbReference type="ARBA" id="ARBA00023163"/>
    </source>
</evidence>
<dbReference type="Gene3D" id="1.10.10.60">
    <property type="entry name" value="Homeodomain-like"/>
    <property type="match status" value="2"/>
</dbReference>
<accession>A0ABT2FPU1</accession>
<name>A0ABT2FPU1_9GAMM</name>
<evidence type="ECO:0000256" key="2">
    <source>
        <dbReference type="ARBA" id="ARBA00023125"/>
    </source>
</evidence>
<proteinExistence type="predicted"/>
<dbReference type="PROSITE" id="PS01124">
    <property type="entry name" value="HTH_ARAC_FAMILY_2"/>
    <property type="match status" value="1"/>
</dbReference>
<dbReference type="InterPro" id="IPR018060">
    <property type="entry name" value="HTH_AraC"/>
</dbReference>
<dbReference type="PANTHER" id="PTHR46796">
    <property type="entry name" value="HTH-TYPE TRANSCRIPTIONAL ACTIVATOR RHAS-RELATED"/>
    <property type="match status" value="1"/>
</dbReference>
<keyword evidence="4" id="KW-0804">Transcription</keyword>
<evidence type="ECO:0000259" key="5">
    <source>
        <dbReference type="PROSITE" id="PS01124"/>
    </source>
</evidence>
<keyword evidence="3" id="KW-0010">Activator</keyword>
<dbReference type="RefSeq" id="WP_238897477.1">
    <property type="nucleotide sequence ID" value="NZ_JAKOGG010000015.1"/>
</dbReference>
<evidence type="ECO:0000256" key="3">
    <source>
        <dbReference type="ARBA" id="ARBA00023159"/>
    </source>
</evidence>
<keyword evidence="1" id="KW-0805">Transcription regulation</keyword>
<dbReference type="SMART" id="SM00342">
    <property type="entry name" value="HTH_ARAC"/>
    <property type="match status" value="1"/>
</dbReference>
<evidence type="ECO:0000313" key="6">
    <source>
        <dbReference type="EMBL" id="MCS4557987.1"/>
    </source>
</evidence>
<dbReference type="Pfam" id="PF02311">
    <property type="entry name" value="AraC_binding"/>
    <property type="match status" value="1"/>
</dbReference>
<organism evidence="6 7">
    <name type="scientific">Shewanella electrica</name>
    <dbReference type="NCBI Taxonomy" id="515560"/>
    <lineage>
        <taxon>Bacteria</taxon>
        <taxon>Pseudomonadati</taxon>
        <taxon>Pseudomonadota</taxon>
        <taxon>Gammaproteobacteria</taxon>
        <taxon>Alteromonadales</taxon>
        <taxon>Shewanellaceae</taxon>
        <taxon>Shewanella</taxon>
    </lineage>
</organism>
<dbReference type="InterPro" id="IPR037923">
    <property type="entry name" value="HTH-like"/>
</dbReference>
<protein>
    <submittedName>
        <fullName evidence="6">AraC family ligand binding domain-containing protein</fullName>
    </submittedName>
</protein>
<evidence type="ECO:0000313" key="7">
    <source>
        <dbReference type="Proteomes" id="UP001201549"/>
    </source>
</evidence>
<dbReference type="InterPro" id="IPR018062">
    <property type="entry name" value="HTH_AraC-typ_CS"/>
</dbReference>
<dbReference type="InterPro" id="IPR050204">
    <property type="entry name" value="AraC_XylS_family_regulators"/>
</dbReference>
<keyword evidence="2" id="KW-0238">DNA-binding</keyword>
<dbReference type="EMBL" id="JAKOGG010000015">
    <property type="protein sequence ID" value="MCS4557987.1"/>
    <property type="molecule type" value="Genomic_DNA"/>
</dbReference>
<dbReference type="InterPro" id="IPR009057">
    <property type="entry name" value="Homeodomain-like_sf"/>
</dbReference>
<dbReference type="PANTHER" id="PTHR46796:SF11">
    <property type="entry name" value="TRANSCRIPTIONAL REGULATOR-RELATED"/>
    <property type="match status" value="1"/>
</dbReference>
<gene>
    <name evidence="6" type="ORF">L9G74_16205</name>
</gene>
<sequence length="285" mass="32678">MSEPAVTIQHRLVDSLPGVELVQANYQQFSFDRHVHDDIHIGVVDIGAQRFMHKGQHYLLAPERISLINPDEVHDGQGMHDQHYRVQLLRISSAALAEFGRSLGVSRSELFLRGPEIEDAELYQQLLALHYAHQHRDSSSPLAQDSQMTAVLALLLQRYAQQTTAKHHPEPLARVQLQQLKQYLLADLSKPHRLAELAALFDLSEYQFLRRFRASIGMTPHAYVLALRVDYGRQLLKQRLALTDAATLAGFYDQSHFTHAFKRRYNLTPAVYQQQLHQTAVFYKT</sequence>
<reference evidence="7" key="1">
    <citation type="submission" date="2023-07" db="EMBL/GenBank/DDBJ databases">
        <title>Shewanella mangrovi sp. nov., an acetaldehyde- degrading bacterium isolated from mangrove sediment.</title>
        <authorList>
            <person name="Liu Y."/>
        </authorList>
    </citation>
    <scope>NUCLEOTIDE SEQUENCE [LARGE SCALE GENOMIC DNA]</scope>
    <source>
        <strain evidence="7">C32</strain>
    </source>
</reference>
<evidence type="ECO:0000256" key="1">
    <source>
        <dbReference type="ARBA" id="ARBA00023015"/>
    </source>
</evidence>
<dbReference type="InterPro" id="IPR003313">
    <property type="entry name" value="AraC-bd"/>
</dbReference>
<comment type="caution">
    <text evidence="6">The sequence shown here is derived from an EMBL/GenBank/DDBJ whole genome shotgun (WGS) entry which is preliminary data.</text>
</comment>
<dbReference type="SUPFAM" id="SSF46689">
    <property type="entry name" value="Homeodomain-like"/>
    <property type="match status" value="2"/>
</dbReference>
<dbReference type="Pfam" id="PF12833">
    <property type="entry name" value="HTH_18"/>
    <property type="match status" value="1"/>
</dbReference>
<dbReference type="SUPFAM" id="SSF51215">
    <property type="entry name" value="Regulatory protein AraC"/>
    <property type="match status" value="1"/>
</dbReference>
<feature type="domain" description="HTH araC/xylS-type" evidence="5">
    <location>
        <begin position="178"/>
        <end position="275"/>
    </location>
</feature>
<dbReference type="PROSITE" id="PS00041">
    <property type="entry name" value="HTH_ARAC_FAMILY_1"/>
    <property type="match status" value="1"/>
</dbReference>
<keyword evidence="7" id="KW-1185">Reference proteome</keyword>